<gene>
    <name evidence="3" type="ORF">SHY70_04955</name>
</gene>
<dbReference type="Pfam" id="PF00535">
    <property type="entry name" value="Glycos_transf_2"/>
    <property type="match status" value="1"/>
</dbReference>
<protein>
    <submittedName>
        <fullName evidence="3">Glycosyltransferase family 2 protein</fullName>
        <ecNumber evidence="3">2.4.-.-</ecNumber>
    </submittedName>
</protein>
<keyword evidence="1" id="KW-1133">Transmembrane helix</keyword>
<reference evidence="3" key="1">
    <citation type="submission" date="2023-11" db="EMBL/GenBank/DDBJ databases">
        <title>Antimicrobial resistance in invasive Streptococcus suis isolated in Spain and the associated genetic mechanisms.</title>
        <authorList>
            <person name="Uruen C."/>
            <person name="Arenas J.A."/>
        </authorList>
    </citation>
    <scope>NUCLEOTIDE SEQUENCE</scope>
    <source>
        <strain evidence="3">Ss_70</strain>
    </source>
</reference>
<dbReference type="AlphaFoldDB" id="A0A0Z8DJ51"/>
<sequence length="319" mass="36466">MKLTLLITFFNEEKILTKTHEEMSKQLDSMLGKELTDYELLYIDDGSNDMTLELIETIAAQNTKVRYISLSRNFGREGGILAGFKYATGDAVMVMDGDLQHPPYLIPQFVEAYNDGYDIVSGQRDRVGESKFVSFFAKMFYEISKHSMEVELTDGKSELRLLSKRAVETFIALPEYNRFNKGLYEWIGFKEKVITYSNQVRVAGISKFGFKKSFNYAVQGMISFNDKPLRICIQLGLLSLGLALLYLIMEFIRYFIHPEHVVSGYFTTIAAIILFGGVQLVSIGILGEYIGKIYYEVKKRPHFIVDKTNIEQAEKDRVG</sequence>
<feature type="transmembrane region" description="Helical" evidence="1">
    <location>
        <begin position="262"/>
        <end position="290"/>
    </location>
</feature>
<keyword evidence="3" id="KW-0328">Glycosyltransferase</keyword>
<accession>A0A0Z8DJ51</accession>
<dbReference type="InterPro" id="IPR050256">
    <property type="entry name" value="Glycosyltransferase_2"/>
</dbReference>
<dbReference type="Gene3D" id="3.90.550.10">
    <property type="entry name" value="Spore Coat Polysaccharide Biosynthesis Protein SpsA, Chain A"/>
    <property type="match status" value="1"/>
</dbReference>
<keyword evidence="1" id="KW-0812">Transmembrane</keyword>
<dbReference type="EMBL" id="JAWWZK010000007">
    <property type="protein sequence ID" value="MDX5037630.1"/>
    <property type="molecule type" value="Genomic_DNA"/>
</dbReference>
<dbReference type="GO" id="GO:0016757">
    <property type="term" value="F:glycosyltransferase activity"/>
    <property type="evidence" value="ECO:0007669"/>
    <property type="project" value="UniProtKB-KW"/>
</dbReference>
<dbReference type="InterPro" id="IPR001173">
    <property type="entry name" value="Glyco_trans_2-like"/>
</dbReference>
<keyword evidence="3" id="KW-0808">Transferase</keyword>
<proteinExistence type="predicted"/>
<dbReference type="NCBIfam" id="NF047588">
    <property type="entry name" value="GlcsyltransPgfSStrep"/>
    <property type="match status" value="1"/>
</dbReference>
<evidence type="ECO:0000256" key="1">
    <source>
        <dbReference type="SAM" id="Phobius"/>
    </source>
</evidence>
<dbReference type="Proteomes" id="UP001270004">
    <property type="component" value="Unassembled WGS sequence"/>
</dbReference>
<organism evidence="3 4">
    <name type="scientific">Streptococcus suis</name>
    <dbReference type="NCBI Taxonomy" id="1307"/>
    <lineage>
        <taxon>Bacteria</taxon>
        <taxon>Bacillati</taxon>
        <taxon>Bacillota</taxon>
        <taxon>Bacilli</taxon>
        <taxon>Lactobacillales</taxon>
        <taxon>Streptococcaceae</taxon>
        <taxon>Streptococcus</taxon>
    </lineage>
</organism>
<dbReference type="CDD" id="cd04187">
    <property type="entry name" value="DPM1_like_bac"/>
    <property type="match status" value="1"/>
</dbReference>
<dbReference type="EC" id="2.4.-.-" evidence="3"/>
<dbReference type="SUPFAM" id="SSF53448">
    <property type="entry name" value="Nucleotide-diphospho-sugar transferases"/>
    <property type="match status" value="1"/>
</dbReference>
<evidence type="ECO:0000313" key="4">
    <source>
        <dbReference type="Proteomes" id="UP001270004"/>
    </source>
</evidence>
<name>A0A0Z8DJ51_STRSU</name>
<feature type="domain" description="Glycosyltransferase 2-like" evidence="2">
    <location>
        <begin position="5"/>
        <end position="144"/>
    </location>
</feature>
<dbReference type="InterPro" id="IPR029044">
    <property type="entry name" value="Nucleotide-diphossugar_trans"/>
</dbReference>
<evidence type="ECO:0000259" key="2">
    <source>
        <dbReference type="Pfam" id="PF00535"/>
    </source>
</evidence>
<feature type="transmembrane region" description="Helical" evidence="1">
    <location>
        <begin position="231"/>
        <end position="256"/>
    </location>
</feature>
<keyword evidence="1" id="KW-0472">Membrane</keyword>
<dbReference type="PANTHER" id="PTHR48090:SF8">
    <property type="entry name" value="GLYCOSYLTRANSFERASE CSBB-RELATED"/>
    <property type="match status" value="1"/>
</dbReference>
<evidence type="ECO:0000313" key="3">
    <source>
        <dbReference type="EMBL" id="MDX5037630.1"/>
    </source>
</evidence>
<comment type="caution">
    <text evidence="3">The sequence shown here is derived from an EMBL/GenBank/DDBJ whole genome shotgun (WGS) entry which is preliminary data.</text>
</comment>
<dbReference type="PANTHER" id="PTHR48090">
    <property type="entry name" value="UNDECAPRENYL-PHOSPHATE 4-DEOXY-4-FORMAMIDO-L-ARABINOSE TRANSFERASE-RELATED"/>
    <property type="match status" value="1"/>
</dbReference>
<dbReference type="RefSeq" id="WP_024393244.1">
    <property type="nucleotide sequence ID" value="NZ_CEDO01000025.1"/>
</dbReference>
<dbReference type="GO" id="GO:0005886">
    <property type="term" value="C:plasma membrane"/>
    <property type="evidence" value="ECO:0007669"/>
    <property type="project" value="TreeGrafter"/>
</dbReference>